<proteinExistence type="predicted"/>
<protein>
    <submittedName>
        <fullName evidence="1">Protein fil</fullName>
    </submittedName>
</protein>
<dbReference type="InterPro" id="IPR021221">
    <property type="entry name" value="Fil"/>
</dbReference>
<dbReference type="AlphaFoldDB" id="A0A2S9IBY7"/>
<name>A0A2S9IBY7_9GAMM</name>
<sequence length="64" mass="6951">MSNVISVAPLLKRQGQSPSYGHGWIMGEAGQRWHPSNDQSELLHGMATAHRKKLLARLAGIFGG</sequence>
<evidence type="ECO:0000313" key="2">
    <source>
        <dbReference type="Proteomes" id="UP000239181"/>
    </source>
</evidence>
<dbReference type="RefSeq" id="WP_105593081.1">
    <property type="nucleotide sequence ID" value="NZ_PDET01000007.1"/>
</dbReference>
<dbReference type="Pfam" id="PF10893">
    <property type="entry name" value="Phage_186_Fil"/>
    <property type="match status" value="1"/>
</dbReference>
<dbReference type="EMBL" id="PDET01000007">
    <property type="protein sequence ID" value="PRD15303.1"/>
    <property type="molecule type" value="Genomic_DNA"/>
</dbReference>
<comment type="caution">
    <text evidence="1">The sequence shown here is derived from an EMBL/GenBank/DDBJ whole genome shotgun (WGS) entry which is preliminary data.</text>
</comment>
<gene>
    <name evidence="1" type="ORF">CQW29_12675</name>
</gene>
<dbReference type="OrthoDB" id="6520371at2"/>
<dbReference type="Proteomes" id="UP000239181">
    <property type="component" value="Unassembled WGS sequence"/>
</dbReference>
<organism evidence="1 2">
    <name type="scientific">Pantoea coffeiphila</name>
    <dbReference type="NCBI Taxonomy" id="1465635"/>
    <lineage>
        <taxon>Bacteria</taxon>
        <taxon>Pseudomonadati</taxon>
        <taxon>Pseudomonadota</taxon>
        <taxon>Gammaproteobacteria</taxon>
        <taxon>Enterobacterales</taxon>
        <taxon>Erwiniaceae</taxon>
        <taxon>Pantoea</taxon>
    </lineage>
</organism>
<reference evidence="1 2" key="1">
    <citation type="submission" date="2017-10" db="EMBL/GenBank/DDBJ databases">
        <title>Draft genome of two endophytic bacteria isolated from 'guarana' Paullinia cupana (Mart.) Ducke.</title>
        <authorList>
            <person name="Siqueira K.A."/>
            <person name="Liotti R.G."/>
            <person name="Mendes T.A."/>
            <person name="Soares M.A."/>
        </authorList>
    </citation>
    <scope>NUCLEOTIDE SEQUENCE [LARGE SCALE GENOMIC DNA]</scope>
    <source>
        <strain evidence="1 2">342</strain>
    </source>
</reference>
<keyword evidence="2" id="KW-1185">Reference proteome</keyword>
<accession>A0A2S9IBY7</accession>
<evidence type="ECO:0000313" key="1">
    <source>
        <dbReference type="EMBL" id="PRD15303.1"/>
    </source>
</evidence>